<accession>A0A846LPZ0</accession>
<keyword evidence="2" id="KW-1133">Transmembrane helix</keyword>
<reference evidence="4" key="1">
    <citation type="journal article" date="2014" name="Int. J. Syst. Evol. Microbiol.">
        <title>Complete genome of a new Firmicutes species belonging to the dominant human colonic microbiota ('Ruminococcus bicirculans') reveals two chromosomes and a selective capacity to utilize plant glucans.</title>
        <authorList>
            <consortium name="NISC Comparative Sequencing Program"/>
            <person name="Wegmann U."/>
            <person name="Louis P."/>
            <person name="Goesmann A."/>
            <person name="Henrissat B."/>
            <person name="Duncan S.H."/>
            <person name="Flint H.J."/>
        </authorList>
    </citation>
    <scope>NUCLEOTIDE SEQUENCE</scope>
    <source>
        <strain evidence="4">CGMCC 4.5581</strain>
    </source>
</reference>
<proteinExistence type="predicted"/>
<reference evidence="5 6" key="3">
    <citation type="submission" date="2020-02" db="EMBL/GenBank/DDBJ databases">
        <title>Sequencing the genomes of 1000 actinobacteria strains.</title>
        <authorList>
            <person name="Klenk H.-P."/>
        </authorList>
    </citation>
    <scope>NUCLEOTIDE SEQUENCE [LARGE SCALE GENOMIC DNA]</scope>
    <source>
        <strain evidence="5 6">DSM 45201</strain>
    </source>
</reference>
<protein>
    <recommendedName>
        <fullName evidence="3">Acyltransferase 3 domain-containing protein</fullName>
    </recommendedName>
</protein>
<keyword evidence="7" id="KW-1185">Reference proteome</keyword>
<feature type="compositionally biased region" description="Basic residues" evidence="1">
    <location>
        <begin position="385"/>
        <end position="399"/>
    </location>
</feature>
<dbReference type="Proteomes" id="UP000552836">
    <property type="component" value="Unassembled WGS sequence"/>
</dbReference>
<sequence>MSARRGASGSLAALADATPDTRDRLVDAARATSIVVVVVWHWTLSVTHRTADGVLVMPNPIDAVPGGWLATWVLQVVPVFFLVGGYANLAAWERARAAGGSDASFLGDRLRRLLVPTVVWVAVWLAVELVAALLPGPHRWVWEWFAGILVPLWFLGVHVVLVVLVPVTARVHRRRGGLALALLGLGIAAGSAVDRITGLAGAGWVTTGLVWLFCHQLGCAWRTSGLGTRPLRHRLAVAGTGLLALVALTTAGGYPRSMVATVGDLESNMFPTTAAIAALAVFQLGLLVLIAPAAGRLLRRPAVWRPVVALNVVAITVFLWHMTALLLVVRTVEGLGGTLLAEPTAQWWAQRWLWLLAPAAVLAALVAVVGRVEVVARWGRRRPRNRRRARTCPPRRRQGAVRTMRPGRRKIDSAPDGTMLESLDERNAIR</sequence>
<feature type="transmembrane region" description="Helical" evidence="2">
    <location>
        <begin position="72"/>
        <end position="92"/>
    </location>
</feature>
<feature type="transmembrane region" description="Helical" evidence="2">
    <location>
        <begin position="352"/>
        <end position="378"/>
    </location>
</feature>
<dbReference type="EMBL" id="JAAMPA010000003">
    <property type="protein sequence ID" value="NIH69963.1"/>
    <property type="molecule type" value="Genomic_DNA"/>
</dbReference>
<dbReference type="Proteomes" id="UP000648663">
    <property type="component" value="Unassembled WGS sequence"/>
</dbReference>
<keyword evidence="2" id="KW-0472">Membrane</keyword>
<dbReference type="RefSeq" id="WP_208383953.1">
    <property type="nucleotide sequence ID" value="NZ_BAABJU010000002.1"/>
</dbReference>
<evidence type="ECO:0000313" key="4">
    <source>
        <dbReference type="EMBL" id="GGL82348.1"/>
    </source>
</evidence>
<evidence type="ECO:0000313" key="5">
    <source>
        <dbReference type="EMBL" id="NIH69963.1"/>
    </source>
</evidence>
<comment type="caution">
    <text evidence="5">The sequence shown here is derived from an EMBL/GenBank/DDBJ whole genome shotgun (WGS) entry which is preliminary data.</text>
</comment>
<evidence type="ECO:0000313" key="6">
    <source>
        <dbReference type="Proteomes" id="UP000552836"/>
    </source>
</evidence>
<feature type="transmembrane region" description="Helical" evidence="2">
    <location>
        <begin position="176"/>
        <end position="193"/>
    </location>
</feature>
<evidence type="ECO:0000256" key="1">
    <source>
        <dbReference type="SAM" id="MobiDB-lite"/>
    </source>
</evidence>
<name>A0A846LPZ0_9ACTN</name>
<organism evidence="5 6">
    <name type="scientific">Modestobacter marinus</name>
    <dbReference type="NCBI Taxonomy" id="477641"/>
    <lineage>
        <taxon>Bacteria</taxon>
        <taxon>Bacillati</taxon>
        <taxon>Actinomycetota</taxon>
        <taxon>Actinomycetes</taxon>
        <taxon>Geodermatophilales</taxon>
        <taxon>Geodermatophilaceae</taxon>
        <taxon>Modestobacter</taxon>
    </lineage>
</organism>
<dbReference type="EMBL" id="BMMI01000010">
    <property type="protein sequence ID" value="GGL82348.1"/>
    <property type="molecule type" value="Genomic_DNA"/>
</dbReference>
<dbReference type="GO" id="GO:0016747">
    <property type="term" value="F:acyltransferase activity, transferring groups other than amino-acyl groups"/>
    <property type="evidence" value="ECO:0007669"/>
    <property type="project" value="InterPro"/>
</dbReference>
<reference evidence="7" key="2">
    <citation type="journal article" date="2019" name="Int. J. Syst. Evol. Microbiol.">
        <title>The Global Catalogue of Microorganisms (GCM) 10K type strain sequencing project: providing services to taxonomists for standard genome sequencing and annotation.</title>
        <authorList>
            <consortium name="The Broad Institute Genomics Platform"/>
            <consortium name="The Broad Institute Genome Sequencing Center for Infectious Disease"/>
            <person name="Wu L."/>
            <person name="Ma J."/>
        </authorList>
    </citation>
    <scope>NUCLEOTIDE SEQUENCE [LARGE SCALE GENOMIC DNA]</scope>
    <source>
        <strain evidence="7">CGMCC 4.5581</strain>
    </source>
</reference>
<feature type="domain" description="Acyltransferase 3" evidence="3">
    <location>
        <begin position="26"/>
        <end position="368"/>
    </location>
</feature>
<dbReference type="AlphaFoldDB" id="A0A846LPZ0"/>
<evidence type="ECO:0000259" key="3">
    <source>
        <dbReference type="Pfam" id="PF01757"/>
    </source>
</evidence>
<gene>
    <name evidence="5" type="ORF">FB380_004461</name>
    <name evidence="4" type="ORF">GCM10011589_43500</name>
</gene>
<feature type="transmembrane region" description="Helical" evidence="2">
    <location>
        <begin position="307"/>
        <end position="332"/>
    </location>
</feature>
<feature type="transmembrane region" description="Helical" evidence="2">
    <location>
        <begin position="113"/>
        <end position="134"/>
    </location>
</feature>
<dbReference type="InterPro" id="IPR002656">
    <property type="entry name" value="Acyl_transf_3_dom"/>
</dbReference>
<feature type="transmembrane region" description="Helical" evidence="2">
    <location>
        <begin position="140"/>
        <end position="164"/>
    </location>
</feature>
<feature type="transmembrane region" description="Helical" evidence="2">
    <location>
        <begin position="235"/>
        <end position="254"/>
    </location>
</feature>
<feature type="transmembrane region" description="Helical" evidence="2">
    <location>
        <begin position="274"/>
        <end position="295"/>
    </location>
</feature>
<feature type="transmembrane region" description="Helical" evidence="2">
    <location>
        <begin position="199"/>
        <end position="223"/>
    </location>
</feature>
<feature type="region of interest" description="Disordered" evidence="1">
    <location>
        <begin position="385"/>
        <end position="430"/>
    </location>
</feature>
<keyword evidence="2" id="KW-0812">Transmembrane</keyword>
<reference evidence="4" key="4">
    <citation type="submission" date="2024-05" db="EMBL/GenBank/DDBJ databases">
        <authorList>
            <person name="Sun Q."/>
            <person name="Zhou Y."/>
        </authorList>
    </citation>
    <scope>NUCLEOTIDE SEQUENCE</scope>
    <source>
        <strain evidence="4">CGMCC 4.5581</strain>
    </source>
</reference>
<dbReference type="Pfam" id="PF01757">
    <property type="entry name" value="Acyl_transf_3"/>
    <property type="match status" value="1"/>
</dbReference>
<evidence type="ECO:0000256" key="2">
    <source>
        <dbReference type="SAM" id="Phobius"/>
    </source>
</evidence>
<evidence type="ECO:0000313" key="7">
    <source>
        <dbReference type="Proteomes" id="UP000648663"/>
    </source>
</evidence>